<reference evidence="12" key="1">
    <citation type="submission" date="2016-10" db="EMBL/GenBank/DDBJ databases">
        <title>Sequence of Gallionella enrichment culture.</title>
        <authorList>
            <person name="Poehlein A."/>
            <person name="Muehling M."/>
            <person name="Daniel R."/>
        </authorList>
    </citation>
    <scope>NUCLEOTIDE SEQUENCE</scope>
</reference>
<evidence type="ECO:0000256" key="2">
    <source>
        <dbReference type="ARBA" id="ARBA00004141"/>
    </source>
</evidence>
<evidence type="ECO:0000259" key="11">
    <source>
        <dbReference type="SMART" id="SM00228"/>
    </source>
</evidence>
<feature type="transmembrane region" description="Helical" evidence="10">
    <location>
        <begin position="223"/>
        <end position="241"/>
    </location>
</feature>
<comment type="cofactor">
    <cofactor evidence="1">
        <name>Zn(2+)</name>
        <dbReference type="ChEBI" id="CHEBI:29105"/>
    </cofactor>
</comment>
<feature type="domain" description="PDZ" evidence="11">
    <location>
        <begin position="12"/>
        <end position="79"/>
    </location>
</feature>
<proteinExistence type="predicted"/>
<comment type="subcellular location">
    <subcellularLocation>
        <location evidence="2">Membrane</location>
        <topology evidence="2">Multi-pass membrane protein</topology>
    </subcellularLocation>
</comment>
<evidence type="ECO:0000256" key="5">
    <source>
        <dbReference type="ARBA" id="ARBA00022801"/>
    </source>
</evidence>
<dbReference type="SUPFAM" id="SSF50156">
    <property type="entry name" value="PDZ domain-like"/>
    <property type="match status" value="1"/>
</dbReference>
<keyword evidence="6" id="KW-0862">Zinc</keyword>
<sequence length="252" mass="26063">MAGVRARADALAAAGVQLQGPPARIDAVQPDSAAQAAGLSPGDVVLAVGNDAVGDAAALLRMIQHSGGAELSLRVRRGSTELNVALRPRAVAPKPGAAPVWRIGALLGGAVPTTLVRHAPLAALGEGFTRTWELSALTVRTLGRMVLGHASLDMLSGPLTIADYAGRSAELGWLAYLSFLAVVSVSLGVLNLLPIPVLDGGHLLYYAWEAVTRRALPQRVQDVLQQGGVALIAVLMAIALYNDLARLLGPIH</sequence>
<dbReference type="InterPro" id="IPR004387">
    <property type="entry name" value="Pept_M50_Zn"/>
</dbReference>
<dbReference type="EC" id="3.4.24.-" evidence="12"/>
<keyword evidence="5 12" id="KW-0378">Hydrolase</keyword>
<dbReference type="Gene3D" id="2.30.42.10">
    <property type="match status" value="1"/>
</dbReference>
<dbReference type="AlphaFoldDB" id="A0A1J5Q101"/>
<keyword evidence="3 12" id="KW-0645">Protease</keyword>
<dbReference type="Pfam" id="PF17820">
    <property type="entry name" value="PDZ_6"/>
    <property type="match status" value="1"/>
</dbReference>
<evidence type="ECO:0000256" key="9">
    <source>
        <dbReference type="ARBA" id="ARBA00023136"/>
    </source>
</evidence>
<dbReference type="Pfam" id="PF02163">
    <property type="entry name" value="Peptidase_M50"/>
    <property type="match status" value="1"/>
</dbReference>
<dbReference type="PANTHER" id="PTHR42837">
    <property type="entry name" value="REGULATOR OF SIGMA-E PROTEASE RSEP"/>
    <property type="match status" value="1"/>
</dbReference>
<keyword evidence="7 10" id="KW-1133">Transmembrane helix</keyword>
<accession>A0A1J5Q101</accession>
<dbReference type="EMBL" id="MLJW01001733">
    <property type="protein sequence ID" value="OIQ76944.1"/>
    <property type="molecule type" value="Genomic_DNA"/>
</dbReference>
<feature type="transmembrane region" description="Helical" evidence="10">
    <location>
        <begin position="173"/>
        <end position="195"/>
    </location>
</feature>
<comment type="caution">
    <text evidence="12">The sequence shown here is derived from an EMBL/GenBank/DDBJ whole genome shotgun (WGS) entry which is preliminary data.</text>
</comment>
<dbReference type="SMART" id="SM00228">
    <property type="entry name" value="PDZ"/>
    <property type="match status" value="1"/>
</dbReference>
<dbReference type="GO" id="GO:0016020">
    <property type="term" value="C:membrane"/>
    <property type="evidence" value="ECO:0007669"/>
    <property type="project" value="UniProtKB-SubCell"/>
</dbReference>
<evidence type="ECO:0000256" key="8">
    <source>
        <dbReference type="ARBA" id="ARBA00023049"/>
    </source>
</evidence>
<protein>
    <submittedName>
        <fullName evidence="12">Regulator of sigma-E protease RseP</fullName>
        <ecNumber evidence="12">3.4.24.-</ecNumber>
    </submittedName>
</protein>
<dbReference type="InterPro" id="IPR001478">
    <property type="entry name" value="PDZ"/>
</dbReference>
<keyword evidence="4 10" id="KW-0812">Transmembrane</keyword>
<dbReference type="InterPro" id="IPR041489">
    <property type="entry name" value="PDZ_6"/>
</dbReference>
<dbReference type="InterPro" id="IPR036034">
    <property type="entry name" value="PDZ_sf"/>
</dbReference>
<organism evidence="12">
    <name type="scientific">mine drainage metagenome</name>
    <dbReference type="NCBI Taxonomy" id="410659"/>
    <lineage>
        <taxon>unclassified sequences</taxon>
        <taxon>metagenomes</taxon>
        <taxon>ecological metagenomes</taxon>
    </lineage>
</organism>
<evidence type="ECO:0000256" key="10">
    <source>
        <dbReference type="SAM" id="Phobius"/>
    </source>
</evidence>
<keyword evidence="8" id="KW-0482">Metalloprotease</keyword>
<dbReference type="GO" id="GO:0004222">
    <property type="term" value="F:metalloendopeptidase activity"/>
    <property type="evidence" value="ECO:0007669"/>
    <property type="project" value="InterPro"/>
</dbReference>
<keyword evidence="9 10" id="KW-0472">Membrane</keyword>
<dbReference type="GO" id="GO:0006508">
    <property type="term" value="P:proteolysis"/>
    <property type="evidence" value="ECO:0007669"/>
    <property type="project" value="UniProtKB-KW"/>
</dbReference>
<dbReference type="InterPro" id="IPR008915">
    <property type="entry name" value="Peptidase_M50"/>
</dbReference>
<evidence type="ECO:0000256" key="7">
    <source>
        <dbReference type="ARBA" id="ARBA00022989"/>
    </source>
</evidence>
<evidence type="ECO:0000256" key="1">
    <source>
        <dbReference type="ARBA" id="ARBA00001947"/>
    </source>
</evidence>
<dbReference type="PANTHER" id="PTHR42837:SF2">
    <property type="entry name" value="MEMBRANE METALLOPROTEASE ARASP2, CHLOROPLASTIC-RELATED"/>
    <property type="match status" value="1"/>
</dbReference>
<evidence type="ECO:0000313" key="12">
    <source>
        <dbReference type="EMBL" id="OIQ76944.1"/>
    </source>
</evidence>
<evidence type="ECO:0000256" key="6">
    <source>
        <dbReference type="ARBA" id="ARBA00022833"/>
    </source>
</evidence>
<dbReference type="NCBIfam" id="TIGR00054">
    <property type="entry name" value="RIP metalloprotease RseP"/>
    <property type="match status" value="1"/>
</dbReference>
<name>A0A1J5Q101_9ZZZZ</name>
<dbReference type="CDD" id="cd06163">
    <property type="entry name" value="S2P-M50_PDZ_RseP-like"/>
    <property type="match status" value="1"/>
</dbReference>
<evidence type="ECO:0000256" key="3">
    <source>
        <dbReference type="ARBA" id="ARBA00022670"/>
    </source>
</evidence>
<evidence type="ECO:0000256" key="4">
    <source>
        <dbReference type="ARBA" id="ARBA00022692"/>
    </source>
</evidence>
<gene>
    <name evidence="12" type="primary">rseP_9</name>
    <name evidence="12" type="ORF">GALL_413700</name>
</gene>